<feature type="compositionally biased region" description="Basic and acidic residues" evidence="1">
    <location>
        <begin position="172"/>
        <end position="182"/>
    </location>
</feature>
<feature type="region of interest" description="Disordered" evidence="1">
    <location>
        <begin position="157"/>
        <end position="185"/>
    </location>
</feature>
<keyword evidence="3" id="KW-1185">Reference proteome</keyword>
<sequence length="300" mass="34467">MAQVQLEDFLTPTEHAEWPSSAVAAELKQPKQPESPSKLMARNRLGNLLGQIRKGEGNGTNAATGGRAMKGMHGRRIVVVGRGDDQQLDEMEEADIDSELDDRHGTRQQRQQYGGKRMRREKRVVFELRGKAFGLRDSAQPESVYALCRKWMYGRDEERPTTEQQQDEWEAEEHQQRAEAGDGRPSFAFGAIGNGHRSLDLMATKDIFALPPPRADGPPLLDPRPQRLIRRVDIQSQTAQQQQQRSDQQQMDTLLDDHLQHWKRVKQNWCEYGRKREQRYADSLQLLRTVYGIAQQTQQM</sequence>
<dbReference type="EMBL" id="JBICBT010000971">
    <property type="protein sequence ID" value="KAL3089856.1"/>
    <property type="molecule type" value="Genomic_DNA"/>
</dbReference>
<dbReference type="InterPro" id="IPR028226">
    <property type="entry name" value="LIN37"/>
</dbReference>
<protein>
    <submittedName>
        <fullName evidence="2">Uncharacterized protein</fullName>
    </submittedName>
</protein>
<proteinExistence type="predicted"/>
<gene>
    <name evidence="2" type="ORF">niasHT_022488</name>
</gene>
<dbReference type="Proteomes" id="UP001620626">
    <property type="component" value="Unassembled WGS sequence"/>
</dbReference>
<evidence type="ECO:0000313" key="2">
    <source>
        <dbReference type="EMBL" id="KAL3089856.1"/>
    </source>
</evidence>
<reference evidence="2 3" key="1">
    <citation type="submission" date="2024-10" db="EMBL/GenBank/DDBJ databases">
        <authorList>
            <person name="Kim D."/>
        </authorList>
    </citation>
    <scope>NUCLEOTIDE SEQUENCE [LARGE SCALE GENOMIC DNA]</scope>
    <source>
        <strain evidence="2">BH-2024</strain>
    </source>
</reference>
<dbReference type="PANTHER" id="PTHR31336:SF3">
    <property type="entry name" value="PROTEIN LIN-37 HOMOLOG"/>
    <property type="match status" value="1"/>
</dbReference>
<accession>A0ABD2JGV4</accession>
<organism evidence="2 3">
    <name type="scientific">Heterodera trifolii</name>
    <dbReference type="NCBI Taxonomy" id="157864"/>
    <lineage>
        <taxon>Eukaryota</taxon>
        <taxon>Metazoa</taxon>
        <taxon>Ecdysozoa</taxon>
        <taxon>Nematoda</taxon>
        <taxon>Chromadorea</taxon>
        <taxon>Rhabditida</taxon>
        <taxon>Tylenchina</taxon>
        <taxon>Tylenchomorpha</taxon>
        <taxon>Tylenchoidea</taxon>
        <taxon>Heteroderidae</taxon>
        <taxon>Heteroderinae</taxon>
        <taxon>Heterodera</taxon>
    </lineage>
</organism>
<dbReference type="Pfam" id="PF15306">
    <property type="entry name" value="LIN37"/>
    <property type="match status" value="1"/>
</dbReference>
<dbReference type="AlphaFoldDB" id="A0ABD2JGV4"/>
<comment type="caution">
    <text evidence="2">The sequence shown here is derived from an EMBL/GenBank/DDBJ whole genome shotgun (WGS) entry which is preliminary data.</text>
</comment>
<dbReference type="PANTHER" id="PTHR31336">
    <property type="entry name" value="LIN37 HOMOLOG"/>
    <property type="match status" value="1"/>
</dbReference>
<feature type="region of interest" description="Disordered" evidence="1">
    <location>
        <begin position="95"/>
        <end position="118"/>
    </location>
</feature>
<evidence type="ECO:0000256" key="1">
    <source>
        <dbReference type="SAM" id="MobiDB-lite"/>
    </source>
</evidence>
<evidence type="ECO:0000313" key="3">
    <source>
        <dbReference type="Proteomes" id="UP001620626"/>
    </source>
</evidence>
<name>A0ABD2JGV4_9BILA</name>